<organism evidence="10 11">
    <name type="scientific">Dimorphilus gyrociliatus</name>
    <dbReference type="NCBI Taxonomy" id="2664684"/>
    <lineage>
        <taxon>Eukaryota</taxon>
        <taxon>Metazoa</taxon>
        <taxon>Spiralia</taxon>
        <taxon>Lophotrochozoa</taxon>
        <taxon>Annelida</taxon>
        <taxon>Polychaeta</taxon>
        <taxon>Polychaeta incertae sedis</taxon>
        <taxon>Dinophilidae</taxon>
        <taxon>Dimorphilus</taxon>
    </lineage>
</organism>
<keyword evidence="1" id="KW-0479">Metal-binding</keyword>
<evidence type="ECO:0000259" key="9">
    <source>
        <dbReference type="PROSITE" id="PS51805"/>
    </source>
</evidence>
<feature type="region of interest" description="Disordered" evidence="7">
    <location>
        <begin position="722"/>
        <end position="813"/>
    </location>
</feature>
<feature type="compositionally biased region" description="Basic and acidic residues" evidence="7">
    <location>
        <begin position="730"/>
        <end position="749"/>
    </location>
</feature>
<reference evidence="10 11" key="1">
    <citation type="submission" date="2020-08" db="EMBL/GenBank/DDBJ databases">
        <authorList>
            <person name="Hejnol A."/>
        </authorList>
    </citation>
    <scope>NUCLEOTIDE SEQUENCE [LARGE SCALE GENOMIC DNA]</scope>
</reference>
<dbReference type="InterPro" id="IPR011011">
    <property type="entry name" value="Znf_FYVE_PHD"/>
</dbReference>
<dbReference type="Pfam" id="PF13832">
    <property type="entry name" value="zf-HC5HC2H_2"/>
    <property type="match status" value="1"/>
</dbReference>
<dbReference type="InterPro" id="IPR050701">
    <property type="entry name" value="Histone_Mod_Regulator"/>
</dbReference>
<feature type="domain" description="PHD-type" evidence="8">
    <location>
        <begin position="212"/>
        <end position="262"/>
    </location>
</feature>
<evidence type="ECO:0000256" key="3">
    <source>
        <dbReference type="ARBA" id="ARBA00022771"/>
    </source>
</evidence>
<dbReference type="PROSITE" id="PS01359">
    <property type="entry name" value="ZF_PHD_1"/>
    <property type="match status" value="1"/>
</dbReference>
<dbReference type="GO" id="GO:0006357">
    <property type="term" value="P:regulation of transcription by RNA polymerase II"/>
    <property type="evidence" value="ECO:0007669"/>
    <property type="project" value="TreeGrafter"/>
</dbReference>
<feature type="compositionally biased region" description="Polar residues" evidence="7">
    <location>
        <begin position="854"/>
        <end position="870"/>
    </location>
</feature>
<feature type="compositionally biased region" description="Basic and acidic residues" evidence="7">
    <location>
        <begin position="826"/>
        <end position="842"/>
    </location>
</feature>
<dbReference type="SUPFAM" id="SSF57903">
    <property type="entry name" value="FYVE/PHD zinc finger"/>
    <property type="match status" value="1"/>
</dbReference>
<comment type="caution">
    <text evidence="10">The sequence shown here is derived from an EMBL/GenBank/DDBJ whole genome shotgun (WGS) entry which is preliminary data.</text>
</comment>
<dbReference type="OrthoDB" id="20839at2759"/>
<dbReference type="PROSITE" id="PS51805">
    <property type="entry name" value="EPHD"/>
    <property type="match status" value="1"/>
</dbReference>
<evidence type="ECO:0000259" key="8">
    <source>
        <dbReference type="PROSITE" id="PS50016"/>
    </source>
</evidence>
<protein>
    <submittedName>
        <fullName evidence="10">DgyrCDS9022</fullName>
    </submittedName>
</protein>
<dbReference type="InterPro" id="IPR013083">
    <property type="entry name" value="Znf_RING/FYVE/PHD"/>
</dbReference>
<dbReference type="InterPro" id="IPR034732">
    <property type="entry name" value="EPHD"/>
</dbReference>
<evidence type="ECO:0000313" key="10">
    <source>
        <dbReference type="EMBL" id="CAD5120454.1"/>
    </source>
</evidence>
<feature type="region of interest" description="Disordered" evidence="7">
    <location>
        <begin position="1"/>
        <end position="44"/>
    </location>
</feature>
<dbReference type="FunFam" id="3.30.40.10:FF:000004">
    <property type="entry name" value="Jade family PHD finger 2"/>
    <property type="match status" value="1"/>
</dbReference>
<feature type="domain" description="PHD-type" evidence="9">
    <location>
        <begin position="264"/>
        <end position="379"/>
    </location>
</feature>
<dbReference type="InterPro" id="IPR019787">
    <property type="entry name" value="Znf_PHD-finger"/>
</dbReference>
<dbReference type="InterPro" id="IPR001965">
    <property type="entry name" value="Znf_PHD"/>
</dbReference>
<dbReference type="InterPro" id="IPR019786">
    <property type="entry name" value="Zinc_finger_PHD-type_CS"/>
</dbReference>
<dbReference type="EMBL" id="CAJFCJ010000012">
    <property type="protein sequence ID" value="CAD5120454.1"/>
    <property type="molecule type" value="Genomic_DNA"/>
</dbReference>
<accession>A0A7I8VY81</accession>
<comment type="similarity">
    <text evidence="5">Belongs to the JADE family.</text>
</comment>
<feature type="region of interest" description="Disordered" evidence="7">
    <location>
        <begin position="826"/>
        <end position="870"/>
    </location>
</feature>
<evidence type="ECO:0000256" key="6">
    <source>
        <dbReference type="PROSITE-ProRule" id="PRU00146"/>
    </source>
</evidence>
<name>A0A7I8VY81_9ANNE</name>
<evidence type="ECO:0000256" key="1">
    <source>
        <dbReference type="ARBA" id="ARBA00022723"/>
    </source>
</evidence>
<evidence type="ECO:0000256" key="4">
    <source>
        <dbReference type="ARBA" id="ARBA00022833"/>
    </source>
</evidence>
<keyword evidence="4" id="KW-0862">Zinc</keyword>
<dbReference type="PANTHER" id="PTHR13793">
    <property type="entry name" value="PHD FINGER PROTEINS"/>
    <property type="match status" value="1"/>
</dbReference>
<feature type="compositionally biased region" description="Polar residues" evidence="7">
    <location>
        <begin position="760"/>
        <end position="774"/>
    </location>
</feature>
<dbReference type="GO" id="GO:0008270">
    <property type="term" value="F:zinc ion binding"/>
    <property type="evidence" value="ECO:0007669"/>
    <property type="project" value="UniProtKB-KW"/>
</dbReference>
<gene>
    <name evidence="10" type="ORF">DGYR_LOCUS8556</name>
</gene>
<dbReference type="SMART" id="SM00249">
    <property type="entry name" value="PHD"/>
    <property type="match status" value="2"/>
</dbReference>
<evidence type="ECO:0000313" key="11">
    <source>
        <dbReference type="Proteomes" id="UP000549394"/>
    </source>
</evidence>
<feature type="compositionally biased region" description="Polar residues" evidence="7">
    <location>
        <begin position="19"/>
        <end position="30"/>
    </location>
</feature>
<dbReference type="Proteomes" id="UP000549394">
    <property type="component" value="Unassembled WGS sequence"/>
</dbReference>
<sequence length="913" mass="104301">MEDVDEETAPSGREHLRRASSSLKSPELRQSLNGRSALRLRGRSSQKPAELFRKDLISAMKVPDSEHLPLEDIIIINDPWKQEWEAGVQVPVNPDFDSCPKVVKVTNLNDNNVRFVRSKKYIHQTKDETYDEKEHKLSNYDKIGESLCRYDLDLMDISWLEIFNRGRTSSGIETLGARQMERIIECFEDKCHENMQMREKTGAGLGIEYDENVVCDVCRSPDAEDNNEIVFCDGCDVCVHQGCYGIQRIPDGPYYCRPCALGVKKECVLCPNTGGALKSTRSGLQWAHLSCAIWIPEIAIENTSDLMEPIKHIQSIPQSRRNLACCICKRKKGACIQCSIKSCVKAYHVTCAQRSGLTMNCTPSSKGTINYLSYCPKHSKNKSDLTTDNDDDDDVTIDFCQENRNTKIERLKEEFYTLVNAADVACTLKEKVEIVENVHVYWTLKRKSFFDKPLLHPKTDDSLTEAENDLLNRRLAMFIKLRQNLERVRNLCYLVTRREKHSKKLANVKKLIIHKQAEMLENTSLTSREKPQVIRAHRVAPIYDDHDSVKARTAILESDAFQQRYGYHDSQIITNKVNKNGVVIEQHERKSFSDDKRPFRTLKIPDSATTPKFKPNSKKQIVKNETELTDKTSKVNDLKQKRGRSSKIISEVERKAKKLKFGAQKLLKKRKPTVFQRLSQRNQVKSKVKLEAGDSCYNENENSSNSVSALKTINETRTLRIKLAKTPSESGKKSEKVVKSVNKEDESKTSDNALRPKSVSLDQRSTTDSLSSKNLRSRSTDRPSLINRVPFKGRKRGYAPPESDYNSRLTNYDGYKKPRICEKEAKERLSDEDENRRSERLRCKSPPSPYCAHSASTPQKKSTTLVEGSRAPITSFSTQLNETSSKMKAKLNELNNVPQRKKKIIRCLRSRLS</sequence>
<proteinExistence type="inferred from homology"/>
<evidence type="ECO:0000256" key="5">
    <source>
        <dbReference type="ARBA" id="ARBA00038371"/>
    </source>
</evidence>
<dbReference type="PROSITE" id="PS50016">
    <property type="entry name" value="ZF_PHD_2"/>
    <property type="match status" value="1"/>
</dbReference>
<keyword evidence="11" id="KW-1185">Reference proteome</keyword>
<dbReference type="PANTHER" id="PTHR13793:SF160">
    <property type="entry name" value="PHD FINGER PROTEIN RHINOCEROS"/>
    <property type="match status" value="1"/>
</dbReference>
<keyword evidence="2" id="KW-0677">Repeat</keyword>
<evidence type="ECO:0000256" key="7">
    <source>
        <dbReference type="SAM" id="MobiDB-lite"/>
    </source>
</evidence>
<dbReference type="AlphaFoldDB" id="A0A7I8VY81"/>
<dbReference type="CDD" id="cd15492">
    <property type="entry name" value="PHD_BRPF_JADE_like"/>
    <property type="match status" value="1"/>
</dbReference>
<dbReference type="Gene3D" id="3.30.40.10">
    <property type="entry name" value="Zinc/RING finger domain, C3HC4 (zinc finger)"/>
    <property type="match status" value="2"/>
</dbReference>
<keyword evidence="3 6" id="KW-0863">Zinc-finger</keyword>
<dbReference type="Pfam" id="PF13831">
    <property type="entry name" value="PHD_2"/>
    <property type="match status" value="1"/>
</dbReference>
<dbReference type="FunFam" id="3.30.40.10:FF:000030">
    <property type="entry name" value="Protein Jade-1 isoform 1"/>
    <property type="match status" value="1"/>
</dbReference>
<evidence type="ECO:0000256" key="2">
    <source>
        <dbReference type="ARBA" id="ARBA00022737"/>
    </source>
</evidence>